<dbReference type="EMBL" id="CP007451">
    <property type="protein sequence ID" value="AHW62409.1"/>
    <property type="molecule type" value="Genomic_DNA"/>
</dbReference>
<dbReference type="Proteomes" id="UP000023772">
    <property type="component" value="Chromosome"/>
</dbReference>
<evidence type="ECO:0000313" key="1">
    <source>
        <dbReference type="EMBL" id="AHW62409.1"/>
    </source>
</evidence>
<protein>
    <recommendedName>
        <fullName evidence="3">Lipoprotein</fullName>
    </recommendedName>
</protein>
<name>A0ABM5QF55_9BACT</name>
<sequence length="174" mass="19651">MKRAGNTVLPGGVFKSMRVLYYTAKSKHFNCMKKLVLLVILFTSLCIISCHSYKNTEEIASYTYQEKKIEMSDALRVKIPVWVEEGKICYGLVIQVTKGGKPISGKPAKAKVVHIDENSVKMKALETVILYEGPDRNLKGINKGQVWDEKEGDLYHTFDKAVEVLEKMGIYGEE</sequence>
<gene>
    <name evidence="1" type="ORF">FH5T_21050</name>
</gene>
<reference evidence="1 2" key="1">
    <citation type="submission" date="2014-03" db="EMBL/GenBank/DDBJ databases">
        <title>Complete genome sequence of a deeply braunched marine Bacteroidia bacterium Draconibacterium orientale type strain FH5T.</title>
        <authorList>
            <person name="Li X."/>
            <person name="Wang X."/>
            <person name="Xie Z."/>
            <person name="Du Z."/>
            <person name="Chen G."/>
        </authorList>
    </citation>
    <scope>NUCLEOTIDE SEQUENCE [LARGE SCALE GENOMIC DNA]</scope>
    <source>
        <strain evidence="1 2">FH5</strain>
    </source>
</reference>
<evidence type="ECO:0000313" key="2">
    <source>
        <dbReference type="Proteomes" id="UP000023772"/>
    </source>
</evidence>
<accession>A0ABM5QF55</accession>
<evidence type="ECO:0008006" key="3">
    <source>
        <dbReference type="Google" id="ProtNLM"/>
    </source>
</evidence>
<proteinExistence type="predicted"/>
<organism evidence="1 2">
    <name type="scientific">Draconibacterium orientale</name>
    <dbReference type="NCBI Taxonomy" id="1168034"/>
    <lineage>
        <taxon>Bacteria</taxon>
        <taxon>Pseudomonadati</taxon>
        <taxon>Bacteroidota</taxon>
        <taxon>Bacteroidia</taxon>
        <taxon>Marinilabiliales</taxon>
        <taxon>Prolixibacteraceae</taxon>
        <taxon>Draconibacterium</taxon>
    </lineage>
</organism>
<keyword evidence="2" id="KW-1185">Reference proteome</keyword>